<dbReference type="GO" id="GO:0004842">
    <property type="term" value="F:ubiquitin-protein transferase activity"/>
    <property type="evidence" value="ECO:0007669"/>
    <property type="project" value="InterPro"/>
</dbReference>
<evidence type="ECO:0000256" key="9">
    <source>
        <dbReference type="ARBA" id="ARBA00022723"/>
    </source>
</evidence>
<organism evidence="35 36">
    <name type="scientific">Phytophthora ramorum</name>
    <name type="common">Sudden oak death agent</name>
    <dbReference type="NCBI Taxonomy" id="164328"/>
    <lineage>
        <taxon>Eukaryota</taxon>
        <taxon>Sar</taxon>
        <taxon>Stramenopiles</taxon>
        <taxon>Oomycota</taxon>
        <taxon>Peronosporomycetes</taxon>
        <taxon>Peronosporales</taxon>
        <taxon>Peronosporaceae</taxon>
        <taxon>Phytophthora</taxon>
    </lineage>
</organism>
<dbReference type="PROSITE" id="PS51194">
    <property type="entry name" value="HELICASE_CTER"/>
    <property type="match status" value="1"/>
</dbReference>
<keyword evidence="10 24" id="KW-0547">Nucleotide-binding</keyword>
<feature type="compositionally biased region" description="Basic and acidic residues" evidence="27">
    <location>
        <begin position="395"/>
        <end position="409"/>
    </location>
</feature>
<dbReference type="Gene3D" id="2.60.120.920">
    <property type="match status" value="1"/>
</dbReference>
<dbReference type="GO" id="GO:0005874">
    <property type="term" value="C:microtubule"/>
    <property type="evidence" value="ECO:0000318"/>
    <property type="project" value="GO_Central"/>
</dbReference>
<dbReference type="HOGENOM" id="CLU_224889_0_0_1"/>
<dbReference type="PROSITE" id="PS50237">
    <property type="entry name" value="HECT"/>
    <property type="match status" value="1"/>
</dbReference>
<dbReference type="InterPro" id="IPR035983">
    <property type="entry name" value="Hect_E3_ubiquitin_ligase"/>
</dbReference>
<feature type="active site" description="Glycyl thioester intermediate" evidence="23">
    <location>
        <position position="1921"/>
    </location>
</feature>
<evidence type="ECO:0000256" key="17">
    <source>
        <dbReference type="ARBA" id="ARBA00023004"/>
    </source>
</evidence>
<dbReference type="InterPro" id="IPR000569">
    <property type="entry name" value="HECT_dom"/>
</dbReference>
<dbReference type="Gene3D" id="1.10.8.10">
    <property type="entry name" value="DNA helicase RuvA subunit, C-terminal domain"/>
    <property type="match status" value="1"/>
</dbReference>
<keyword evidence="36" id="KW-1185">Reference proteome</keyword>
<feature type="region of interest" description="Disordered" evidence="27">
    <location>
        <begin position="366"/>
        <end position="477"/>
    </location>
</feature>
<feature type="region of interest" description="Disordered" evidence="27">
    <location>
        <begin position="527"/>
        <end position="569"/>
    </location>
</feature>
<dbReference type="GO" id="GO:0007018">
    <property type="term" value="P:microtubule-based movement"/>
    <property type="evidence" value="ECO:0000318"/>
    <property type="project" value="GO_Central"/>
</dbReference>
<reference evidence="36" key="1">
    <citation type="journal article" date="2006" name="Science">
        <title>Phytophthora genome sequences uncover evolutionary origins and mechanisms of pathogenesis.</title>
        <authorList>
            <person name="Tyler B.M."/>
            <person name="Tripathy S."/>
            <person name="Zhang X."/>
            <person name="Dehal P."/>
            <person name="Jiang R.H."/>
            <person name="Aerts A."/>
            <person name="Arredondo F.D."/>
            <person name="Baxter L."/>
            <person name="Bensasson D."/>
            <person name="Beynon J.L."/>
            <person name="Chapman J."/>
            <person name="Damasceno C.M."/>
            <person name="Dorrance A.E."/>
            <person name="Dou D."/>
            <person name="Dickerman A.W."/>
            <person name="Dubchak I.L."/>
            <person name="Garbelotto M."/>
            <person name="Gijzen M."/>
            <person name="Gordon S.G."/>
            <person name="Govers F."/>
            <person name="Grunwald N.J."/>
            <person name="Huang W."/>
            <person name="Ivors K.L."/>
            <person name="Jones R.W."/>
            <person name="Kamoun S."/>
            <person name="Krampis K."/>
            <person name="Lamour K.H."/>
            <person name="Lee M.K."/>
            <person name="McDonald W.H."/>
            <person name="Medina M."/>
            <person name="Meijer H.J."/>
            <person name="Nordberg E.K."/>
            <person name="Maclean D.J."/>
            <person name="Ospina-Giraldo M.D."/>
            <person name="Morris P.F."/>
            <person name="Phuntumart V."/>
            <person name="Putnam N.H."/>
            <person name="Rash S."/>
            <person name="Rose J.K."/>
            <person name="Sakihama Y."/>
            <person name="Salamov A.A."/>
            <person name="Savidor A."/>
            <person name="Scheuring C.F."/>
            <person name="Smith B.M."/>
            <person name="Sobral B.W."/>
            <person name="Terry A."/>
            <person name="Torto-Alalibo T.A."/>
            <person name="Win J."/>
            <person name="Xu Z."/>
            <person name="Zhang H."/>
            <person name="Grigoriev I.V."/>
            <person name="Rokhsar D.S."/>
            <person name="Boore J.L."/>
        </authorList>
    </citation>
    <scope>NUCLEOTIDE SEQUENCE [LARGE SCALE GENOMIC DNA]</scope>
    <source>
        <strain evidence="36">Pr102</strain>
    </source>
</reference>
<dbReference type="SUPFAM" id="SSF46934">
    <property type="entry name" value="UBA-like"/>
    <property type="match status" value="1"/>
</dbReference>
<evidence type="ECO:0000256" key="26">
    <source>
        <dbReference type="SAM" id="Coils"/>
    </source>
</evidence>
<dbReference type="SUPFAM" id="SSF56204">
    <property type="entry name" value="Hect, E3 ligase catalytic domain"/>
    <property type="match status" value="1"/>
</dbReference>
<feature type="domain" description="HECT" evidence="31">
    <location>
        <begin position="1515"/>
        <end position="1952"/>
    </location>
</feature>
<dbReference type="SMART" id="SM00165">
    <property type="entry name" value="UBA"/>
    <property type="match status" value="1"/>
</dbReference>
<evidence type="ECO:0000256" key="13">
    <source>
        <dbReference type="ARBA" id="ARBA00022801"/>
    </source>
</evidence>
<keyword evidence="7" id="KW-0349">Heme</keyword>
<evidence type="ECO:0000313" key="35">
    <source>
        <dbReference type="EnsemblProtists" id="Phyra80363"/>
    </source>
</evidence>
<feature type="domain" description="DEAD-box RNA helicase Q" evidence="34">
    <location>
        <begin position="1990"/>
        <end position="2018"/>
    </location>
</feature>
<evidence type="ECO:0000256" key="25">
    <source>
        <dbReference type="PROSITE-ProRule" id="PRU00552"/>
    </source>
</evidence>
<dbReference type="VEuPathDB" id="FungiDB:KRP22_9396"/>
<dbReference type="InterPro" id="IPR027640">
    <property type="entry name" value="Kinesin-like_fam"/>
</dbReference>
<feature type="short sequence motif" description="Q motif" evidence="25">
    <location>
        <begin position="1990"/>
        <end position="2018"/>
    </location>
</feature>
<dbReference type="eggNOG" id="KOG1477">
    <property type="taxonomic scope" value="Eukaryota"/>
</dbReference>
<feature type="region of interest" description="Disordered" evidence="27">
    <location>
        <begin position="2687"/>
        <end position="2712"/>
    </location>
</feature>
<feature type="compositionally biased region" description="Low complexity" evidence="27">
    <location>
        <begin position="1891"/>
        <end position="1909"/>
    </location>
</feature>
<evidence type="ECO:0000256" key="18">
    <source>
        <dbReference type="ARBA" id="ARBA00023054"/>
    </source>
</evidence>
<dbReference type="SMART" id="SM00490">
    <property type="entry name" value="HELICc"/>
    <property type="match status" value="1"/>
</dbReference>
<dbReference type="Gene3D" id="3.40.850.10">
    <property type="entry name" value="Kinesin motor domain"/>
    <property type="match status" value="1"/>
</dbReference>
<feature type="domain" description="Helicase C-terminal" evidence="33">
    <location>
        <begin position="2257"/>
        <end position="2408"/>
    </location>
</feature>
<dbReference type="EC" id="4.4.1.17" evidence="5"/>
<feature type="region of interest" description="Disordered" evidence="27">
    <location>
        <begin position="649"/>
        <end position="670"/>
    </location>
</feature>
<dbReference type="InterPro" id="IPR000511">
    <property type="entry name" value="Holocyt_c/c1_synthase"/>
</dbReference>
<accession>H3GTC5</accession>
<feature type="region of interest" description="Disordered" evidence="27">
    <location>
        <begin position="172"/>
        <end position="191"/>
    </location>
</feature>
<dbReference type="InterPro" id="IPR036961">
    <property type="entry name" value="Kinesin_motor_dom_sf"/>
</dbReference>
<dbReference type="GO" id="GO:0004527">
    <property type="term" value="F:exonuclease activity"/>
    <property type="evidence" value="ECO:0007669"/>
    <property type="project" value="UniProtKB-KW"/>
</dbReference>
<protein>
    <recommendedName>
        <fullName evidence="5">holocytochrome-c synthase</fullName>
        <ecNumber evidence="5">4.4.1.17</ecNumber>
    </recommendedName>
    <alternativeName>
        <fullName evidence="22">DEAD box protein 1</fullName>
    </alternativeName>
</protein>
<dbReference type="PANTHER" id="PTHR47969">
    <property type="entry name" value="CHROMOSOME-ASSOCIATED KINESIN KIF4A-RELATED"/>
    <property type="match status" value="1"/>
</dbReference>
<dbReference type="VEuPathDB" id="FungiDB:KRP23_8979"/>
<dbReference type="PROSITE" id="PS50030">
    <property type="entry name" value="UBA"/>
    <property type="match status" value="1"/>
</dbReference>
<dbReference type="GO" id="GO:0016887">
    <property type="term" value="F:ATP hydrolysis activity"/>
    <property type="evidence" value="ECO:0000318"/>
    <property type="project" value="GO_Central"/>
</dbReference>
<dbReference type="Pfam" id="PF00271">
    <property type="entry name" value="Helicase_C"/>
    <property type="match status" value="1"/>
</dbReference>
<dbReference type="FunFam" id="3.40.850.10:FF:000077">
    <property type="entry name" value="Putative Unc104-like kinesin"/>
    <property type="match status" value="1"/>
</dbReference>
<evidence type="ECO:0000256" key="11">
    <source>
        <dbReference type="ARBA" id="ARBA00022786"/>
    </source>
</evidence>
<feature type="compositionally biased region" description="Basic and acidic residues" evidence="27">
    <location>
        <begin position="2695"/>
        <end position="2712"/>
    </location>
</feature>
<evidence type="ECO:0000256" key="24">
    <source>
        <dbReference type="PROSITE-ProRule" id="PRU00283"/>
    </source>
</evidence>
<comment type="similarity">
    <text evidence="4">Belongs to the DEAD box helicase family. DDX1 subfamily.</text>
</comment>
<dbReference type="eggNOG" id="KOG0340">
    <property type="taxonomic scope" value="Eukaryota"/>
</dbReference>
<dbReference type="Proteomes" id="UP000005238">
    <property type="component" value="Unassembled WGS sequence"/>
</dbReference>
<comment type="similarity">
    <text evidence="3">Belongs to the cytochrome c-type heme lyase family.</text>
</comment>
<dbReference type="GO" id="GO:0005743">
    <property type="term" value="C:mitochondrial inner membrane"/>
    <property type="evidence" value="ECO:0007669"/>
    <property type="project" value="UniProtKB-SubCell"/>
</dbReference>
<evidence type="ECO:0000259" key="29">
    <source>
        <dbReference type="PROSITE" id="PS50067"/>
    </source>
</evidence>
<evidence type="ECO:0000256" key="5">
    <source>
        <dbReference type="ARBA" id="ARBA00012218"/>
    </source>
</evidence>
<feature type="compositionally biased region" description="Polar residues" evidence="27">
    <location>
        <begin position="2497"/>
        <end position="2509"/>
    </location>
</feature>
<evidence type="ECO:0000256" key="22">
    <source>
        <dbReference type="ARBA" id="ARBA00032348"/>
    </source>
</evidence>
<keyword evidence="15" id="KW-0269">Exonuclease</keyword>
<comment type="subcellular location">
    <subcellularLocation>
        <location evidence="2">Cytoplasm</location>
    </subcellularLocation>
    <subcellularLocation>
        <location evidence="1">Mitochondrion inner membrane</location>
    </subcellularLocation>
</comment>
<evidence type="ECO:0000256" key="10">
    <source>
        <dbReference type="ARBA" id="ARBA00022741"/>
    </source>
</evidence>
<keyword evidence="18 26" id="KW-0175">Coiled coil</keyword>
<evidence type="ECO:0000259" key="30">
    <source>
        <dbReference type="PROSITE" id="PS50188"/>
    </source>
</evidence>
<dbReference type="SUPFAM" id="SSF49899">
    <property type="entry name" value="Concanavalin A-like lectins/glucanases"/>
    <property type="match status" value="1"/>
</dbReference>
<feature type="compositionally biased region" description="Polar residues" evidence="27">
    <location>
        <begin position="555"/>
        <end position="569"/>
    </location>
</feature>
<dbReference type="GO" id="GO:0003777">
    <property type="term" value="F:microtubule motor activity"/>
    <property type="evidence" value="ECO:0000318"/>
    <property type="project" value="GO_Central"/>
</dbReference>
<feature type="compositionally biased region" description="Polar residues" evidence="27">
    <location>
        <begin position="371"/>
        <end position="380"/>
    </location>
</feature>
<evidence type="ECO:0000256" key="27">
    <source>
        <dbReference type="SAM" id="MobiDB-lite"/>
    </source>
</evidence>
<evidence type="ECO:0000259" key="28">
    <source>
        <dbReference type="PROSITE" id="PS50030"/>
    </source>
</evidence>
<dbReference type="SMART" id="SM00119">
    <property type="entry name" value="HECTc"/>
    <property type="match status" value="1"/>
</dbReference>
<dbReference type="CDD" id="cd17955">
    <property type="entry name" value="DEADc_DDX49"/>
    <property type="match status" value="1"/>
</dbReference>
<keyword evidence="16 24" id="KW-0067">ATP-binding</keyword>
<evidence type="ECO:0000256" key="23">
    <source>
        <dbReference type="PROSITE-ProRule" id="PRU00104"/>
    </source>
</evidence>
<dbReference type="InterPro" id="IPR001650">
    <property type="entry name" value="Helicase_C-like"/>
</dbReference>
<dbReference type="Pfam" id="PF01265">
    <property type="entry name" value="Cyto_heme_lyase"/>
    <property type="match status" value="1"/>
</dbReference>
<dbReference type="eggNOG" id="KOG0245">
    <property type="taxonomic scope" value="Eukaryota"/>
</dbReference>
<dbReference type="InterPro" id="IPR013320">
    <property type="entry name" value="ConA-like_dom_sf"/>
</dbReference>
<dbReference type="CDD" id="cd14306">
    <property type="entry name" value="UBA_VP13D"/>
    <property type="match status" value="1"/>
</dbReference>
<dbReference type="InterPro" id="IPR011545">
    <property type="entry name" value="DEAD/DEAH_box_helicase_dom"/>
</dbReference>
<dbReference type="GO" id="GO:0008017">
    <property type="term" value="F:microtubule binding"/>
    <property type="evidence" value="ECO:0000318"/>
    <property type="project" value="GO_Central"/>
</dbReference>
<dbReference type="eggNOG" id="KOG3996">
    <property type="taxonomic scope" value="Eukaryota"/>
</dbReference>
<feature type="domain" description="Kinesin motor" evidence="29">
    <location>
        <begin position="2730"/>
        <end position="3093"/>
    </location>
</feature>
<dbReference type="InterPro" id="IPR019821">
    <property type="entry name" value="Kinesin_motor_CS"/>
</dbReference>
<evidence type="ECO:0000259" key="32">
    <source>
        <dbReference type="PROSITE" id="PS51192"/>
    </source>
</evidence>
<dbReference type="InterPro" id="IPR014014">
    <property type="entry name" value="RNA_helicase_DEAD_Q_motif"/>
</dbReference>
<dbReference type="GO" id="GO:0005524">
    <property type="term" value="F:ATP binding"/>
    <property type="evidence" value="ECO:0007669"/>
    <property type="project" value="UniProtKB-UniRule"/>
</dbReference>
<dbReference type="PANTHER" id="PTHR47969:SF15">
    <property type="entry name" value="CHROMOSOME-ASSOCIATED KINESIN KIF4A-RELATED"/>
    <property type="match status" value="1"/>
</dbReference>
<dbReference type="PROSITE" id="PS00411">
    <property type="entry name" value="KINESIN_MOTOR_1"/>
    <property type="match status" value="1"/>
</dbReference>
<keyword evidence="11 23" id="KW-0833">Ubl conjugation pathway</keyword>
<dbReference type="GO" id="GO:0046872">
    <property type="term" value="F:metal ion binding"/>
    <property type="evidence" value="ECO:0007669"/>
    <property type="project" value="UniProtKB-KW"/>
</dbReference>
<evidence type="ECO:0000256" key="15">
    <source>
        <dbReference type="ARBA" id="ARBA00022839"/>
    </source>
</evidence>
<keyword evidence="21" id="KW-0456">Lyase</keyword>
<dbReference type="STRING" id="164328.H3GTC5"/>
<evidence type="ECO:0000256" key="2">
    <source>
        <dbReference type="ARBA" id="ARBA00004496"/>
    </source>
</evidence>
<feature type="region of interest" description="Disordered" evidence="27">
    <location>
        <begin position="2497"/>
        <end position="2526"/>
    </location>
</feature>
<keyword evidence="8" id="KW-0540">Nuclease</keyword>
<evidence type="ECO:0000256" key="16">
    <source>
        <dbReference type="ARBA" id="ARBA00022840"/>
    </source>
</evidence>
<feature type="region of interest" description="Disordered" evidence="27">
    <location>
        <begin position="1891"/>
        <end position="1911"/>
    </location>
</feature>
<keyword evidence="19" id="KW-0496">Mitochondrion</keyword>
<evidence type="ECO:0000256" key="14">
    <source>
        <dbReference type="ARBA" id="ARBA00022806"/>
    </source>
</evidence>
<evidence type="ECO:0000259" key="34">
    <source>
        <dbReference type="PROSITE" id="PS51195"/>
    </source>
</evidence>
<dbReference type="SMART" id="SM00487">
    <property type="entry name" value="DEXDc"/>
    <property type="match status" value="1"/>
</dbReference>
<dbReference type="InterPro" id="IPR000629">
    <property type="entry name" value="RNA-helicase_DEAD-box_CS"/>
</dbReference>
<feature type="region of interest" description="Disordered" evidence="27">
    <location>
        <begin position="1"/>
        <end position="21"/>
    </location>
</feature>
<dbReference type="PRINTS" id="PR00380">
    <property type="entry name" value="KINESINHEAVY"/>
</dbReference>
<keyword evidence="24" id="KW-0505">Motor protein</keyword>
<feature type="compositionally biased region" description="Polar residues" evidence="27">
    <location>
        <begin position="175"/>
        <end position="185"/>
    </location>
</feature>
<feature type="compositionally biased region" description="Acidic residues" evidence="27">
    <location>
        <begin position="427"/>
        <end position="476"/>
    </location>
</feature>
<evidence type="ECO:0000256" key="19">
    <source>
        <dbReference type="ARBA" id="ARBA00023128"/>
    </source>
</evidence>
<evidence type="ECO:0000256" key="8">
    <source>
        <dbReference type="ARBA" id="ARBA00022722"/>
    </source>
</evidence>
<evidence type="ECO:0000259" key="33">
    <source>
        <dbReference type="PROSITE" id="PS51194"/>
    </source>
</evidence>
<dbReference type="VEuPathDB" id="FungiDB:KRP23_8978"/>
<dbReference type="PROSITE" id="PS00039">
    <property type="entry name" value="DEAD_ATP_HELICASE"/>
    <property type="match status" value="1"/>
</dbReference>
<dbReference type="GO" id="GO:0005871">
    <property type="term" value="C:kinesin complex"/>
    <property type="evidence" value="ECO:0000318"/>
    <property type="project" value="GO_Central"/>
</dbReference>
<dbReference type="CDD" id="cd11709">
    <property type="entry name" value="SPRY"/>
    <property type="match status" value="1"/>
</dbReference>
<dbReference type="Pfam" id="PF00270">
    <property type="entry name" value="DEAD"/>
    <property type="match status" value="1"/>
</dbReference>
<keyword evidence="14" id="KW-0347">Helicase</keyword>
<evidence type="ECO:0000256" key="1">
    <source>
        <dbReference type="ARBA" id="ARBA00004273"/>
    </source>
</evidence>
<proteinExistence type="inferred from homology"/>
<dbReference type="InterPro" id="IPR027417">
    <property type="entry name" value="P-loop_NTPase"/>
</dbReference>
<dbReference type="InterPro" id="IPR014001">
    <property type="entry name" value="Helicase_ATP-bd"/>
</dbReference>
<evidence type="ECO:0000256" key="12">
    <source>
        <dbReference type="ARBA" id="ARBA00022792"/>
    </source>
</evidence>
<feature type="domain" description="Helicase ATP-binding" evidence="32">
    <location>
        <begin position="2021"/>
        <end position="2192"/>
    </location>
</feature>
<feature type="region of interest" description="Disordered" evidence="27">
    <location>
        <begin position="2231"/>
        <end position="2257"/>
    </location>
</feature>
<dbReference type="PROSITE" id="PS00822">
    <property type="entry name" value="CYTO_HEME_LYASE_2"/>
    <property type="match status" value="1"/>
</dbReference>
<evidence type="ECO:0000256" key="3">
    <source>
        <dbReference type="ARBA" id="ARBA00007255"/>
    </source>
</evidence>
<keyword evidence="6" id="KW-0963">Cytoplasm</keyword>
<feature type="coiled-coil region" evidence="26">
    <location>
        <begin position="3256"/>
        <end position="3438"/>
    </location>
</feature>
<dbReference type="Gene3D" id="3.30.2160.10">
    <property type="entry name" value="Hect, E3 ligase catalytic domain"/>
    <property type="match status" value="1"/>
</dbReference>
<feature type="coiled-coil region" evidence="26">
    <location>
        <begin position="3093"/>
        <end position="3202"/>
    </location>
</feature>
<evidence type="ECO:0000256" key="7">
    <source>
        <dbReference type="ARBA" id="ARBA00022617"/>
    </source>
</evidence>
<dbReference type="GO" id="GO:0004408">
    <property type="term" value="F:holocytochrome-c synthase activity"/>
    <property type="evidence" value="ECO:0007669"/>
    <property type="project" value="UniProtKB-EC"/>
</dbReference>
<dbReference type="InterPro" id="IPR041969">
    <property type="entry name" value="VP13D_UBA"/>
</dbReference>
<dbReference type="VEuPathDB" id="FungiDB:KRP22_9399"/>
<feature type="compositionally biased region" description="Basic and acidic residues" evidence="27">
    <location>
        <begin position="528"/>
        <end position="541"/>
    </location>
</feature>
<sequence length="3449" mass="383430">MVPHGIHANDFSSEARDNTDQPSDLLNDIEIRYQSSKRQCLVVANELIHLLQRLFRCDDAWKKSIASVTSSIMQHFPSANEKEEPEQIEPRAFQFGKHTLSSSAIKSVESTGCVYFLCGGVEFLRPGVTVEMRGSRDFAQVLSLEYASPQHPAETPNGTKLLPTSNTLAHVRIDSSVSTPESGDSGSVPGNRRGMTWYDKVFGHANNCPTYSKINVDELIPSEAGNPNWNDGSYSSIIFDLASEQRHQQVFSVLVEKASEVIPVVYSQQHIATSAESELVSSKVGCMLLKVLAQIAGSDAGADELLEKPALIDAVAQLATSEDNNPTHETLFQVEKRVSALHREVYAALVELGGEGDYELGRAYDSRCEKQPSSPSSSGLNGDDLVLRDTTSGSRRRDESDTTERKELSLPDADEGGQGNESWDPALGDEEESKLPAQDDDDDEDGDDEDDDDEDEDDEGSLDDGDNDDEDDDDAEETRAEFVEELMLMGFPEDWCVLALKQTENDIVSASAWIVDNLEYLSKLQSTLDKERDKGRDSPRFDEEEDDVVPCDDTANASTQPPPLNSSNSWLQATVWSENDEELAKDDTHTSSDSPTKAVVSSFNVQEGDSVTVPPLNDKEMGRKLWRLPFNTKTRFMRSWRAEAIEMKARTAPSSPQPIADNTPETSRSPFEEDFQAELNQLDLRGLLEQLRTFERTLSILYARQCMMTLLHQTTGSIARLTISYAQWFKLLKLVLLRGDQFTVISRSNKTPQLKEVSVDEVFSKAFECFVDQDAGRFVPDALELCLSELEAAASSKRYEAVLWTQRDLKRPDKTVAEEPGIETVIWILDALLAGATRSTLLSLSAGFTTTILRRLRGCLGTTNLPLKFVVLRTVSRLLSTLPSEGSVGQASEIVNEAQLVVGEFLTAAILRHSRELVQGRLLFSQYLQGYVELLHVLQRCTGFSDLAVARCLTQDPGGSGDYFSQPPPTAPIHPKLEGSSLHFDRKRSRSSLLAFAEDGLSVSYSGNEVWKAACAGVGFSTGVHSWVVRIEKSSSPYLFVGVATRQANLDSFLGADDQSWGFIGDKALYYQRNRVRAYGETFTEGDCIGLRLDCEKGELSFSKNGVDLGLAFDNIAGEVCPAVAFYSRHQKISFAKDSCVSSHMSSTGEDASASVEDCLVACEIMANWVANKPMRPAMCAAVSKMTTEWLAGSTKFVATRSGKSLWVDVTRETCGKLGFYANDRVRTPRGNGLVVGAAAGRMWVEVDNEPGAWFFHPSKVRLVTMASSTTSTLPTPPAESVVSPLPPRIDSSSVTSDSTIQAEVSSFVLSQEELVEYGEHVLWSLTVDRDLLSVINDFCEVSQTSPWNLTPAQLVNLVKEKTPALELTSVASVLALPQEKRDKMVTARFALLRYSNMYVSRALPFFDLTWHYFLRTSTSLPCRLISQCRGSLFVCVKNALFTALMERTANSPKRADDEYDYPEDLPQLQVNRLKAAAAKCHEGTISSLFLSLFGQAFEELHFLPVRTQRMVYSHPMDDGQLRSFKVKFEGEGVDDYGGPYREFFSQFFAELQMLHVPEGGTHSENNADSSVNGGPSSTSLKLEAGVAVSECVLPFLMPSPNWRNGVGASREKFVLNGALITRHAGDAGKPSARVRSSAGESAEEKRQLYCEMFYFLGQMIGTCLRTRVCVRLDLAMSVWKQLVGEDDSNPENALETLKEIDFVAFSLWKTLRGILDDLKRLQATASTKRRELEEQLEAMDLVFTTVLSDGRTVELCEDGTNTAVTLANLEKYLDAMLRARVQETHEVMNIVKQGLHSIMPISALALLTWTELEKRMCGVAEVDVKLLQANTEYDEELSATDDFIQRFWRVLEGLESEDKRAFLRFVWARSRLPLGSAQFHQKFKIQALASSGTGDSSSSSGAASTSGGWMDSQMPKSHTCFFALQLPRYSSDEICREKLLHSIMSVLFGKRRRQPAATLPTEEPKAAVSSDVTRSDKVLVESAASNVLISFLNLGLDPWLVKRCELLGIRHPTPVQAHCIPPILAGRDVIGCAQTGSGKTAAFALPILHALSKDPYGPFALVLTPTRELAFQIADQFNAFGSSMAVRCAVIVGGVGMLKQSLTLQQRPHVIVATPGRLRDHLLRVEPPNISLVKYVVLDEADRLLDVSFAKDLSFIFDKLPAKRQTLLFSATMTANLDRLEQTALSDDAFRFDATPSVKTVATLKQFYLFIPAQIKMTYLMYLMKMLDPNEEDDEEEQTGRKASKGKSRRGNKDQNLEQLLEAATSSKRQLRSMMIFVSTCKMCELVGEIGNELGTKCVTLHSMMSQNRRLAALGKFKSGLSHILVSTDVASRGLDIPEVDIVLNFDLPRDADDYIHRVGRTARAGRSGQAISLVTQHDIELLQNIEAKVGKKMDDYESDAPEKKVLKLLNDVTTASRVAKMRLTERGFDDKPNMTADVNAAAAACPHHKAPAQASNAAQGCPVDHTKSGDADADTGLNAEMMRVASHAAGFTVNGSPPAQLSKSRAVSSIPKGDFTPEHQTGTEDKWEYPSEDMYFKAMKRKGWAPNATQMKTIVAIHNTVNEQSWHEVLRWESFHPAKDPVKLKTFMGKPTEYSPKAKIMNTLGWSVLPFDRHDWVVDRDGKEVRYVIDFYSGQPEPGRPLSVYLDVRPALDSVEGVVDRLRWQFHEKIMPLLPFKGAMFGGAASKTPADADASKDEAQSGHSKEETRAIRRLTLKDKDREMSTDVNVKVAVRCRPMSSRETQMGARGVVQVLDGTTVVIYPNADAEASTASSAASADSSDATSEKKQYTFDFAYYTESTQAQVYGDIAKPLVDQALQGYNGTIFAYGQTGSGKTHTMMGSGDDHGIVPLMNADLFARINASDAENAKHDDEGAIKYLVTVSFLEIYNEVIKDLLNPSDKVLKIREHPDMGIYVEQLAELVVRDPADVTRLLEQGNKVRQVAATQMNERSSRSHSCFTIKISSKRSQVMAGVQKETCMNAKINLVDLAGSERASKTGATGDRLKEGAAINKSLSALGNVINMLASADKPRKGGGGKTAHIPYRDSKLTRLLQESLGGNSLTVMIAAISPADYNYDESLGTLVYANRAKSIKNATKKNEDINEKIIRELREEIEKLRQMVARPTSASSGNPEMMGQMEETIANLERAKQQSWDEKQRLTELYEQERQNSLANEKKILGFMQTVKQEKMDIMKKIKGLQQKKVQLSKAMRVRKQSYADNKSRLQQGVQAFQQMKSETPRDKQQLMEEIDSRKSLLITDRDELARLKEELKLCEERLVEEEAEVAAKSALLEEDDKLRKAIQDDEREKMKQERVAYLQSALDEERQRFQQEAENDKQRLKLALEATADKEKKLAEEVETQRGRALELQQQMHQMQLEHAEWKHETKQKLSQMVEALKNDFLQEQREMQEKYDYAVYLLRNARDDIVELGKCNEDLEKRLHDMIVWDRTW</sequence>
<dbReference type="Pfam" id="PF00622">
    <property type="entry name" value="SPRY"/>
    <property type="match status" value="1"/>
</dbReference>
<dbReference type="InParanoid" id="H3GTC5"/>
<evidence type="ECO:0000256" key="21">
    <source>
        <dbReference type="ARBA" id="ARBA00023239"/>
    </source>
</evidence>
<dbReference type="InterPro" id="IPR001752">
    <property type="entry name" value="Kinesin_motor_dom"/>
</dbReference>
<reference evidence="35" key="2">
    <citation type="submission" date="2015-06" db="UniProtKB">
        <authorList>
            <consortium name="EnsemblProtists"/>
        </authorList>
    </citation>
    <scope>IDENTIFICATION</scope>
    <source>
        <strain evidence="35">Pr102</strain>
    </source>
</reference>
<comment type="similarity">
    <text evidence="24">Belongs to the TRAFAC class myosin-kinesin ATPase superfamily. Kinesin family.</text>
</comment>
<dbReference type="SUPFAM" id="SSF52540">
    <property type="entry name" value="P-loop containing nucleoside triphosphate hydrolases"/>
    <property type="match status" value="2"/>
</dbReference>
<dbReference type="PROSITE" id="PS51192">
    <property type="entry name" value="HELICASE_ATP_BIND_1"/>
    <property type="match status" value="1"/>
</dbReference>
<dbReference type="EnsemblProtists" id="Phyra80363">
    <property type="protein sequence ID" value="Phyra80363"/>
    <property type="gene ID" value="Phyra80363"/>
</dbReference>
<dbReference type="CDD" id="cd18787">
    <property type="entry name" value="SF2_C_DEAD"/>
    <property type="match status" value="1"/>
</dbReference>
<evidence type="ECO:0000313" key="36">
    <source>
        <dbReference type="Proteomes" id="UP000005238"/>
    </source>
</evidence>
<dbReference type="VEuPathDB" id="FungiDB:KRP23_8977"/>
<dbReference type="GO" id="GO:0003676">
    <property type="term" value="F:nucleic acid binding"/>
    <property type="evidence" value="ECO:0007669"/>
    <property type="project" value="InterPro"/>
</dbReference>
<keyword evidence="9" id="KW-0479">Metal-binding</keyword>
<keyword evidence="17" id="KW-0408">Iron</keyword>
<name>H3GTC5_PHYRM</name>
<dbReference type="GO" id="GO:0003724">
    <property type="term" value="F:RNA helicase activity"/>
    <property type="evidence" value="ECO:0007669"/>
    <property type="project" value="InterPro"/>
</dbReference>
<evidence type="ECO:0000256" key="20">
    <source>
        <dbReference type="ARBA" id="ARBA00023136"/>
    </source>
</evidence>
<dbReference type="PROSITE" id="PS50067">
    <property type="entry name" value="KINESIN_MOTOR_2"/>
    <property type="match status" value="1"/>
</dbReference>
<dbReference type="VEuPathDB" id="FungiDB:KRP23_8980"/>
<dbReference type="GO" id="GO:0005737">
    <property type="term" value="C:cytoplasm"/>
    <property type="evidence" value="ECO:0000318"/>
    <property type="project" value="GO_Central"/>
</dbReference>
<evidence type="ECO:0000256" key="4">
    <source>
        <dbReference type="ARBA" id="ARBA00008765"/>
    </source>
</evidence>
<evidence type="ECO:0000256" key="6">
    <source>
        <dbReference type="ARBA" id="ARBA00022490"/>
    </source>
</evidence>
<dbReference type="Pfam" id="PF00632">
    <property type="entry name" value="HECT"/>
    <property type="match status" value="1"/>
</dbReference>
<feature type="domain" description="B30.2/SPRY" evidence="30">
    <location>
        <begin position="962"/>
        <end position="1142"/>
    </location>
</feature>
<dbReference type="eggNOG" id="KOG1426">
    <property type="taxonomic scope" value="Eukaryota"/>
</dbReference>
<dbReference type="InterPro" id="IPR009060">
    <property type="entry name" value="UBA-like_sf"/>
</dbReference>
<keyword evidence="13" id="KW-0378">Hydrolase</keyword>
<feature type="binding site" evidence="24">
    <location>
        <begin position="2831"/>
        <end position="2838"/>
    </location>
    <ligand>
        <name>ATP</name>
        <dbReference type="ChEBI" id="CHEBI:30616"/>
    </ligand>
</feature>
<keyword evidence="12" id="KW-0999">Mitochondrion inner membrane</keyword>
<dbReference type="PROSITE" id="PS51195">
    <property type="entry name" value="Q_MOTIF"/>
    <property type="match status" value="1"/>
</dbReference>
<dbReference type="InterPro" id="IPR003877">
    <property type="entry name" value="SPRY_dom"/>
</dbReference>
<dbReference type="Gene3D" id="3.30.2410.10">
    <property type="entry name" value="Hect, E3 ligase catalytic domain"/>
    <property type="match status" value="1"/>
</dbReference>
<dbReference type="Gene3D" id="3.40.50.300">
    <property type="entry name" value="P-loop containing nucleotide triphosphate hydrolases"/>
    <property type="match status" value="2"/>
</dbReference>
<keyword evidence="20" id="KW-0472">Membrane</keyword>
<dbReference type="VEuPathDB" id="FungiDB:KRP22_9397"/>
<dbReference type="SMART" id="SM00129">
    <property type="entry name" value="KISc"/>
    <property type="match status" value="1"/>
</dbReference>
<dbReference type="SMART" id="SM00449">
    <property type="entry name" value="SPRY"/>
    <property type="match status" value="1"/>
</dbReference>
<dbReference type="EMBL" id="DS566045">
    <property type="status" value="NOT_ANNOTATED_CDS"/>
    <property type="molecule type" value="Genomic_DNA"/>
</dbReference>
<dbReference type="Gene3D" id="3.90.1750.10">
    <property type="entry name" value="Hect, E3 ligase catalytic domains"/>
    <property type="match status" value="1"/>
</dbReference>
<feature type="compositionally biased region" description="Basic and acidic residues" evidence="27">
    <location>
        <begin position="2517"/>
        <end position="2526"/>
    </location>
</feature>
<dbReference type="InterPro" id="IPR015940">
    <property type="entry name" value="UBA"/>
</dbReference>
<dbReference type="Pfam" id="PF00225">
    <property type="entry name" value="Kinesin"/>
    <property type="match status" value="1"/>
</dbReference>
<evidence type="ECO:0000259" key="31">
    <source>
        <dbReference type="PROSITE" id="PS50237"/>
    </source>
</evidence>
<dbReference type="VEuPathDB" id="FungiDB:KRP22_9398"/>
<dbReference type="PROSITE" id="PS50188">
    <property type="entry name" value="B302_SPRY"/>
    <property type="match status" value="1"/>
</dbReference>
<feature type="domain" description="UBA" evidence="28">
    <location>
        <begin position="474"/>
        <end position="517"/>
    </location>
</feature>
<dbReference type="InterPro" id="IPR043136">
    <property type="entry name" value="B30.2/SPRY_sf"/>
</dbReference>
<dbReference type="InterPro" id="IPR001870">
    <property type="entry name" value="B30.2/SPRY"/>
</dbReference>